<feature type="compositionally biased region" description="Low complexity" evidence="1">
    <location>
        <begin position="21"/>
        <end position="76"/>
    </location>
</feature>
<dbReference type="GeneID" id="4985514"/>
<dbReference type="VEuPathDB" id="FungiDB:An12g01640"/>
<keyword evidence="2" id="KW-0812">Transmembrane</keyword>
<evidence type="ECO:0000256" key="1">
    <source>
        <dbReference type="SAM" id="MobiDB-lite"/>
    </source>
</evidence>
<keyword evidence="2" id="KW-0472">Membrane</keyword>
<organism evidence="3">
    <name type="scientific">Aspergillus niger</name>
    <dbReference type="NCBI Taxonomy" id="5061"/>
    <lineage>
        <taxon>Eukaryota</taxon>
        <taxon>Fungi</taxon>
        <taxon>Dikarya</taxon>
        <taxon>Ascomycota</taxon>
        <taxon>Pezizomycotina</taxon>
        <taxon>Eurotiomycetes</taxon>
        <taxon>Eurotiomycetidae</taxon>
        <taxon>Eurotiales</taxon>
        <taxon>Aspergillaceae</taxon>
        <taxon>Aspergillus</taxon>
        <taxon>Aspergillus subgen. Circumdati</taxon>
    </lineage>
</organism>
<reference evidence="3" key="1">
    <citation type="submission" date="2025-02" db="EMBL/GenBank/DDBJ databases">
        <authorList>
            <consortium name="NCBI Genome Project"/>
        </authorList>
    </citation>
    <scope>NUCLEOTIDE SEQUENCE</scope>
</reference>
<feature type="compositionally biased region" description="Low complexity" evidence="1">
    <location>
        <begin position="459"/>
        <end position="469"/>
    </location>
</feature>
<dbReference type="KEGG" id="ang:An12g01640"/>
<dbReference type="AlphaFoldDB" id="A0AAJ6VRE5"/>
<evidence type="ECO:0000256" key="2">
    <source>
        <dbReference type="SAM" id="Phobius"/>
    </source>
</evidence>
<evidence type="ECO:0000313" key="3">
    <source>
        <dbReference type="RefSeq" id="XP_001395251.3"/>
    </source>
</evidence>
<feature type="transmembrane region" description="Helical" evidence="2">
    <location>
        <begin position="82"/>
        <end position="106"/>
    </location>
</feature>
<sequence length="527" mass="56049">MEALIQARQEQYGSSSVPLYGTTTRDSSTTAPTSPTLTTPGSSTALSSQTTSASVVNSSSSSTPTSTASSLPSHSNGVSKGALAGAIVGSIAGTAILAIIGAALFFRSRRKSTPQSSSSGDSDRDGVELVKPRARVQALSGSSPISPTGGHNSQLDLIPFIPQPADDQTVSTRIQTLFDHIGLHVDNYYVPARYESISPTPEEAFRIESYTSSSVTGSLTAALASRRARRPVLNHVLARHILQAIQPGGSLYPPFMESHGVEPGSAANSTGAMFAWRMLTTRLHAQYLDTTSEAAQKNIATLAEGFSEVFGLYRNPELPDADRRHHLVSVVKEAAQLSAWLFTQPCSFEFSWSAPSPGSIVILPAVMKISDERGDKLPVPQKMYHDPERLSHIKYHKSNYLSPSPASSVANPASHPQHLTPVLLLYYPSSPNSPPHHQHQQLPPLATPAPPPRPPSPHHPLSLPTSLPHHNPPPSTSPKRPSNSNSKPATVPSAPSPSVHPCTATLTASPDPLTPVYSPFYCDDADS</sequence>
<protein>
    <submittedName>
        <fullName evidence="3">Uncharacterized protein</fullName>
    </submittedName>
</protein>
<feature type="region of interest" description="Disordered" evidence="1">
    <location>
        <begin position="425"/>
        <end position="527"/>
    </location>
</feature>
<proteinExistence type="predicted"/>
<feature type="compositionally biased region" description="Low complexity" evidence="1">
    <location>
        <begin position="477"/>
        <end position="499"/>
    </location>
</feature>
<name>A0AAJ6VRE5_ASPNG</name>
<feature type="region of interest" description="Disordered" evidence="1">
    <location>
        <begin position="15"/>
        <end position="76"/>
    </location>
</feature>
<feature type="compositionally biased region" description="Pro residues" evidence="1">
    <location>
        <begin position="445"/>
        <end position="458"/>
    </location>
</feature>
<gene>
    <name evidence="3" type="ORF">An12g01640</name>
</gene>
<keyword evidence="2" id="KW-1133">Transmembrane helix</keyword>
<dbReference type="RefSeq" id="XP_001395251.3">
    <property type="nucleotide sequence ID" value="XM_001395214.3"/>
</dbReference>
<reference evidence="3" key="2">
    <citation type="submission" date="2025-08" db="UniProtKB">
        <authorList>
            <consortium name="RefSeq"/>
        </authorList>
    </citation>
    <scope>IDENTIFICATION</scope>
</reference>
<accession>A0AAJ6VRE5</accession>